<dbReference type="RefSeq" id="XP_073555000.1">
    <property type="nucleotide sequence ID" value="XM_073706476.1"/>
</dbReference>
<name>A0ABY2GTJ4_9HYPO</name>
<accession>A0ABY2GTJ4</accession>
<comment type="caution">
    <text evidence="2">The sequence shown here is derived from an EMBL/GenBank/DDBJ whole genome shotgun (WGS) entry which is preliminary data.</text>
</comment>
<feature type="region of interest" description="Disordered" evidence="1">
    <location>
        <begin position="101"/>
        <end position="166"/>
    </location>
</feature>
<evidence type="ECO:0000256" key="1">
    <source>
        <dbReference type="SAM" id="MobiDB-lite"/>
    </source>
</evidence>
<keyword evidence="3" id="KW-1185">Reference proteome</keyword>
<dbReference type="GeneID" id="300580926"/>
<protein>
    <submittedName>
        <fullName evidence="2">Uncharacterized protein</fullName>
    </submittedName>
</protein>
<evidence type="ECO:0000313" key="2">
    <source>
        <dbReference type="EMBL" id="TFA98798.1"/>
    </source>
</evidence>
<proteinExistence type="predicted"/>
<evidence type="ECO:0000313" key="3">
    <source>
        <dbReference type="Proteomes" id="UP001642720"/>
    </source>
</evidence>
<feature type="compositionally biased region" description="Pro residues" evidence="1">
    <location>
        <begin position="102"/>
        <end position="112"/>
    </location>
</feature>
<organism evidence="2 3">
    <name type="scientific">Trichoderma ghanense</name>
    <dbReference type="NCBI Taxonomy" id="65468"/>
    <lineage>
        <taxon>Eukaryota</taxon>
        <taxon>Fungi</taxon>
        <taxon>Dikarya</taxon>
        <taxon>Ascomycota</taxon>
        <taxon>Pezizomycotina</taxon>
        <taxon>Sordariomycetes</taxon>
        <taxon>Hypocreomycetidae</taxon>
        <taxon>Hypocreales</taxon>
        <taxon>Hypocreaceae</taxon>
        <taxon>Trichoderma</taxon>
    </lineage>
</organism>
<dbReference type="EMBL" id="PPTA01000017">
    <property type="protein sequence ID" value="TFA98798.1"/>
    <property type="molecule type" value="Genomic_DNA"/>
</dbReference>
<gene>
    <name evidence="2" type="ORF">CCMA1212_009391</name>
</gene>
<reference evidence="2 3" key="1">
    <citation type="submission" date="2018-01" db="EMBL/GenBank/DDBJ databases">
        <title>Genome characterization of the sugarcane-associated fungus Trichoderma ghanense CCMA-1212 and their application in lignocelulose bioconversion.</title>
        <authorList>
            <person name="Steindorff A.S."/>
            <person name="Mendes T.D."/>
            <person name="Vilela E.S.D."/>
            <person name="Rodrigues D.S."/>
            <person name="Formighieri E.F."/>
            <person name="Melo I.S."/>
            <person name="Favaro L.C.L."/>
        </authorList>
    </citation>
    <scope>NUCLEOTIDE SEQUENCE [LARGE SCALE GENOMIC DNA]</scope>
    <source>
        <strain evidence="2 3">CCMA-1212</strain>
    </source>
</reference>
<sequence length="166" mass="18393">MFLRLGTRLAGQELESIPAVQPELVRSQLSTNRPYQPYPSKSHWRKADAGAHGERYRACSGTSNKACITSMMRILARADNCSVPVSLSALHSDPWRICFGAPRPPARPPTGPRPRLRTQVQRNKSPRLAGATNLSSKSTQERGWMSQGPPSKQLETWTGAPRHPSR</sequence>
<dbReference type="Proteomes" id="UP001642720">
    <property type="component" value="Unassembled WGS sequence"/>
</dbReference>